<accession>A0ABV1VG39</accession>
<proteinExistence type="predicted"/>
<sequence length="49" mass="5368">MAFLLLPKVHSGLPSATFFFLLALPGLTLQLLESPVFHLDPPLLYGLSM</sequence>
<name>A0ABV1VG39_9ACTN</name>
<dbReference type="RefSeq" id="WP_350716642.1">
    <property type="nucleotide sequence ID" value="NZ_JBEPCO010000005.1"/>
</dbReference>
<gene>
    <name evidence="1" type="ORF">ABT322_14740</name>
</gene>
<dbReference type="EMBL" id="JBEPCV010000012">
    <property type="protein sequence ID" value="MER6905011.1"/>
    <property type="molecule type" value="Genomic_DNA"/>
</dbReference>
<keyword evidence="2" id="KW-1185">Reference proteome</keyword>
<evidence type="ECO:0000313" key="2">
    <source>
        <dbReference type="Proteomes" id="UP001490330"/>
    </source>
</evidence>
<organism evidence="1 2">
    <name type="scientific">Streptomyces flaveolus</name>
    <dbReference type="NCBI Taxonomy" id="67297"/>
    <lineage>
        <taxon>Bacteria</taxon>
        <taxon>Bacillati</taxon>
        <taxon>Actinomycetota</taxon>
        <taxon>Actinomycetes</taxon>
        <taxon>Kitasatosporales</taxon>
        <taxon>Streptomycetaceae</taxon>
        <taxon>Streptomyces</taxon>
    </lineage>
</organism>
<dbReference type="Proteomes" id="UP001490330">
    <property type="component" value="Unassembled WGS sequence"/>
</dbReference>
<evidence type="ECO:0000313" key="1">
    <source>
        <dbReference type="EMBL" id="MER6905011.1"/>
    </source>
</evidence>
<protein>
    <submittedName>
        <fullName evidence="1">Uncharacterized protein</fullName>
    </submittedName>
</protein>
<reference evidence="1 2" key="1">
    <citation type="submission" date="2024-06" db="EMBL/GenBank/DDBJ databases">
        <title>The Natural Products Discovery Center: Release of the First 8490 Sequenced Strains for Exploring Actinobacteria Biosynthetic Diversity.</title>
        <authorList>
            <person name="Kalkreuter E."/>
            <person name="Kautsar S.A."/>
            <person name="Yang D."/>
            <person name="Bader C.D."/>
            <person name="Teijaro C.N."/>
            <person name="Fluegel L."/>
            <person name="Davis C.M."/>
            <person name="Simpson J.R."/>
            <person name="Lauterbach L."/>
            <person name="Steele A.D."/>
            <person name="Gui C."/>
            <person name="Meng S."/>
            <person name="Li G."/>
            <person name="Viehrig K."/>
            <person name="Ye F."/>
            <person name="Su P."/>
            <person name="Kiefer A.F."/>
            <person name="Nichols A."/>
            <person name="Cepeda A.J."/>
            <person name="Yan W."/>
            <person name="Fan B."/>
            <person name="Jiang Y."/>
            <person name="Adhikari A."/>
            <person name="Zheng C.-J."/>
            <person name="Schuster L."/>
            <person name="Cowan T.M."/>
            <person name="Smanski M.J."/>
            <person name="Chevrette M.G."/>
            <person name="De Carvalho L.P.S."/>
            <person name="Shen B."/>
        </authorList>
    </citation>
    <scope>NUCLEOTIDE SEQUENCE [LARGE SCALE GENOMIC DNA]</scope>
    <source>
        <strain evidence="1 2">NPDC000632</strain>
    </source>
</reference>
<comment type="caution">
    <text evidence="1">The sequence shown here is derived from an EMBL/GenBank/DDBJ whole genome shotgun (WGS) entry which is preliminary data.</text>
</comment>